<dbReference type="OrthoDB" id="7552220at2"/>
<sequence length="323" mass="36360" precursor="true">MQQITPRHHLVANLAPASSYPNPRSIRDQLPSIARNAIRCTCLAAMLLCMSSSASAQEIFDLNFSKYDEEQSYTRDDLDADWNEPIWEDGIREGWVNIVGPEEAFRGRGKALSIDFPAGSVGPKQGGAQWQMRWDQPATMVRLRYRVKFGEGFDFVRGGKLPGLAGGTAPSGSKPADGYNGWAARMMWRTDLSGTPGDPVQHSAKLMQYVKHPTSGSKLDGKQEDKLYWRDQDDEDIEIVAGKWYRITSLVKLNDVGRANGIILGWLDGKRMLAERGIEFRYTDDLKIDMFYFTTFFGGSTSAWAASKDETIYFDDFNIEIRQ</sequence>
<dbReference type="AlphaFoldDB" id="A0A5C5WKF3"/>
<evidence type="ECO:0000313" key="3">
    <source>
        <dbReference type="Proteomes" id="UP000316598"/>
    </source>
</evidence>
<dbReference type="PANTHER" id="PTHR40124">
    <property type="match status" value="1"/>
</dbReference>
<dbReference type="Pfam" id="PF21294">
    <property type="entry name" value="Polysacc_lyase_14"/>
    <property type="match status" value="1"/>
</dbReference>
<feature type="domain" description="Polysaccharide lyase 14" evidence="1">
    <location>
        <begin position="109"/>
        <end position="317"/>
    </location>
</feature>
<comment type="caution">
    <text evidence="2">The sequence shown here is derived from an EMBL/GenBank/DDBJ whole genome shotgun (WGS) entry which is preliminary data.</text>
</comment>
<name>A0A5C5WKF3_9BACT</name>
<dbReference type="RefSeq" id="WP_146516348.1">
    <property type="nucleotide sequence ID" value="NZ_SJPI01000002.1"/>
</dbReference>
<dbReference type="InterPro" id="IPR048958">
    <property type="entry name" value="Polysacc_lyase_14"/>
</dbReference>
<keyword evidence="3" id="KW-1185">Reference proteome</keyword>
<organism evidence="2 3">
    <name type="scientific">Rubripirellula amarantea</name>
    <dbReference type="NCBI Taxonomy" id="2527999"/>
    <lineage>
        <taxon>Bacteria</taxon>
        <taxon>Pseudomonadati</taxon>
        <taxon>Planctomycetota</taxon>
        <taxon>Planctomycetia</taxon>
        <taxon>Pirellulales</taxon>
        <taxon>Pirellulaceae</taxon>
        <taxon>Rubripirellula</taxon>
    </lineage>
</organism>
<accession>A0A5C5WKF3</accession>
<evidence type="ECO:0000259" key="1">
    <source>
        <dbReference type="Pfam" id="PF21294"/>
    </source>
</evidence>
<proteinExistence type="predicted"/>
<dbReference type="PANTHER" id="PTHR40124:SF1">
    <property type="entry name" value="DISAGGREGATASE RELATED REPEAT PROTEIN"/>
    <property type="match status" value="1"/>
</dbReference>
<gene>
    <name evidence="2" type="ORF">Pla22_40450</name>
</gene>
<dbReference type="Gene3D" id="2.60.120.200">
    <property type="match status" value="1"/>
</dbReference>
<protein>
    <recommendedName>
        <fullName evidence="1">Polysaccharide lyase 14 domain-containing protein</fullName>
    </recommendedName>
</protein>
<evidence type="ECO:0000313" key="2">
    <source>
        <dbReference type="EMBL" id="TWT51268.1"/>
    </source>
</evidence>
<dbReference type="EMBL" id="SJPI01000002">
    <property type="protein sequence ID" value="TWT51268.1"/>
    <property type="molecule type" value="Genomic_DNA"/>
</dbReference>
<dbReference type="Proteomes" id="UP000316598">
    <property type="component" value="Unassembled WGS sequence"/>
</dbReference>
<reference evidence="2 3" key="1">
    <citation type="submission" date="2019-02" db="EMBL/GenBank/DDBJ databases">
        <title>Deep-cultivation of Planctomycetes and their phenomic and genomic characterization uncovers novel biology.</title>
        <authorList>
            <person name="Wiegand S."/>
            <person name="Jogler M."/>
            <person name="Boedeker C."/>
            <person name="Pinto D."/>
            <person name="Vollmers J."/>
            <person name="Rivas-Marin E."/>
            <person name="Kohn T."/>
            <person name="Peeters S.H."/>
            <person name="Heuer A."/>
            <person name="Rast P."/>
            <person name="Oberbeckmann S."/>
            <person name="Bunk B."/>
            <person name="Jeske O."/>
            <person name="Meyerdierks A."/>
            <person name="Storesund J.E."/>
            <person name="Kallscheuer N."/>
            <person name="Luecker S."/>
            <person name="Lage O.M."/>
            <person name="Pohl T."/>
            <person name="Merkel B.J."/>
            <person name="Hornburger P."/>
            <person name="Mueller R.-W."/>
            <person name="Bruemmer F."/>
            <person name="Labrenz M."/>
            <person name="Spormann A.M."/>
            <person name="Op Den Camp H."/>
            <person name="Overmann J."/>
            <person name="Amann R."/>
            <person name="Jetten M.S.M."/>
            <person name="Mascher T."/>
            <person name="Medema M.H."/>
            <person name="Devos D.P."/>
            <person name="Kaster A.-K."/>
            <person name="Ovreas L."/>
            <person name="Rohde M."/>
            <person name="Galperin M.Y."/>
            <person name="Jogler C."/>
        </authorList>
    </citation>
    <scope>NUCLEOTIDE SEQUENCE [LARGE SCALE GENOMIC DNA]</scope>
    <source>
        <strain evidence="2 3">Pla22</strain>
    </source>
</reference>